<dbReference type="Proteomes" id="UP001499951">
    <property type="component" value="Unassembled WGS sequence"/>
</dbReference>
<proteinExistence type="predicted"/>
<comment type="caution">
    <text evidence="2">The sequence shown here is derived from an EMBL/GenBank/DDBJ whole genome shotgun (WGS) entry which is preliminary data.</text>
</comment>
<keyword evidence="3" id="KW-1185">Reference proteome</keyword>
<feature type="transmembrane region" description="Helical" evidence="1">
    <location>
        <begin position="59"/>
        <end position="79"/>
    </location>
</feature>
<gene>
    <name evidence="2" type="ORF">GCM10008942_16820</name>
</gene>
<sequence length="143" mass="16080">MFPDAQYLSFVAKMPASMRDQAYDLRIHLIIKDTLLWGVPILTFAWLAAFKRHNWARMLFAGLLGVNVAVDLLMANLLVQQLIGSALLQDASLLDVYFQNMARQNWLNPWLYLNSTVLLAATGLAFSPQARGWFARPKADLAG</sequence>
<feature type="transmembrane region" description="Helical" evidence="1">
    <location>
        <begin position="27"/>
        <end position="47"/>
    </location>
</feature>
<keyword evidence="1" id="KW-0812">Transmembrane</keyword>
<keyword evidence="1" id="KW-0472">Membrane</keyword>
<evidence type="ECO:0000313" key="3">
    <source>
        <dbReference type="Proteomes" id="UP001499951"/>
    </source>
</evidence>
<name>A0ABN1EL01_9PROT</name>
<protein>
    <submittedName>
        <fullName evidence="2">Uncharacterized protein</fullName>
    </submittedName>
</protein>
<reference evidence="2 3" key="1">
    <citation type="journal article" date="2019" name="Int. J. Syst. Evol. Microbiol.">
        <title>The Global Catalogue of Microorganisms (GCM) 10K type strain sequencing project: providing services to taxonomists for standard genome sequencing and annotation.</title>
        <authorList>
            <consortium name="The Broad Institute Genomics Platform"/>
            <consortium name="The Broad Institute Genome Sequencing Center for Infectious Disease"/>
            <person name="Wu L."/>
            <person name="Ma J."/>
        </authorList>
    </citation>
    <scope>NUCLEOTIDE SEQUENCE [LARGE SCALE GENOMIC DNA]</scope>
    <source>
        <strain evidence="2 3">JCM 15089</strain>
    </source>
</reference>
<keyword evidence="1" id="KW-1133">Transmembrane helix</keyword>
<evidence type="ECO:0000313" key="2">
    <source>
        <dbReference type="EMBL" id="GAA0568828.1"/>
    </source>
</evidence>
<dbReference type="EMBL" id="BAAADD010000004">
    <property type="protein sequence ID" value="GAA0568828.1"/>
    <property type="molecule type" value="Genomic_DNA"/>
</dbReference>
<evidence type="ECO:0000256" key="1">
    <source>
        <dbReference type="SAM" id="Phobius"/>
    </source>
</evidence>
<feature type="transmembrane region" description="Helical" evidence="1">
    <location>
        <begin position="110"/>
        <end position="128"/>
    </location>
</feature>
<accession>A0ABN1EL01</accession>
<organism evidence="2 3">
    <name type="scientific">Rhizomicrobium electricum</name>
    <dbReference type="NCBI Taxonomy" id="480070"/>
    <lineage>
        <taxon>Bacteria</taxon>
        <taxon>Pseudomonadati</taxon>
        <taxon>Pseudomonadota</taxon>
        <taxon>Alphaproteobacteria</taxon>
        <taxon>Micropepsales</taxon>
        <taxon>Micropepsaceae</taxon>
        <taxon>Rhizomicrobium</taxon>
    </lineage>
</organism>